<feature type="domain" description="NADPH-dependent FMN reductase-like" evidence="4">
    <location>
        <begin position="6"/>
        <end position="155"/>
    </location>
</feature>
<dbReference type="SUPFAM" id="SSF52218">
    <property type="entry name" value="Flavoproteins"/>
    <property type="match status" value="1"/>
</dbReference>
<dbReference type="GO" id="GO:0016491">
    <property type="term" value="F:oxidoreductase activity"/>
    <property type="evidence" value="ECO:0007669"/>
    <property type="project" value="UniProtKB-KW"/>
</dbReference>
<gene>
    <name evidence="5" type="ORF">CZ674_02025</name>
</gene>
<proteinExistence type="predicted"/>
<dbReference type="OrthoDB" id="1643408at2"/>
<organism evidence="5 6">
    <name type="scientific">Agrococcus casei LMG 22410</name>
    <dbReference type="NCBI Taxonomy" id="1255656"/>
    <lineage>
        <taxon>Bacteria</taxon>
        <taxon>Bacillati</taxon>
        <taxon>Actinomycetota</taxon>
        <taxon>Actinomycetes</taxon>
        <taxon>Micrococcales</taxon>
        <taxon>Microbacteriaceae</taxon>
        <taxon>Agrococcus</taxon>
    </lineage>
</organism>
<dbReference type="AlphaFoldDB" id="A0A1R4F1G1"/>
<sequence length="204" mass="21661">MPHYSLAVIAAGLSEPSSTRMLADRLAEGTAKALESKGHTVTVKVVELREFAADIANVMVTQVETDAVKQAVADVTGADGIIAVSPTFTMSYSGLFKSFIDIIDNDALVNIPVLLGATGGSIRHSMVLDTAMRPLFAYLKGHVIPTGVYAASEDWGNDSGLQSRVDRAGAELADTMILMPHQRKSDPFDPTGSDFESFETLLGS</sequence>
<dbReference type="InterPro" id="IPR029039">
    <property type="entry name" value="Flavoprotein-like_sf"/>
</dbReference>
<dbReference type="EMBL" id="FUHU01000010">
    <property type="protein sequence ID" value="SJM49701.1"/>
    <property type="molecule type" value="Genomic_DNA"/>
</dbReference>
<dbReference type="NCBIfam" id="TIGR04037">
    <property type="entry name" value="LLM_duo_CE1759"/>
    <property type="match status" value="1"/>
</dbReference>
<dbReference type="RefSeq" id="WP_086990762.1">
    <property type="nucleotide sequence ID" value="NZ_FUHU01000010.1"/>
</dbReference>
<keyword evidence="3 5" id="KW-0560">Oxidoreductase</keyword>
<dbReference type="InterPro" id="IPR023932">
    <property type="entry name" value="CE1759_FMN_reduct"/>
</dbReference>
<evidence type="ECO:0000256" key="2">
    <source>
        <dbReference type="ARBA" id="ARBA00022643"/>
    </source>
</evidence>
<evidence type="ECO:0000313" key="5">
    <source>
        <dbReference type="EMBL" id="SJM49701.1"/>
    </source>
</evidence>
<evidence type="ECO:0000259" key="4">
    <source>
        <dbReference type="Pfam" id="PF03358"/>
    </source>
</evidence>
<evidence type="ECO:0000256" key="1">
    <source>
        <dbReference type="ARBA" id="ARBA00022630"/>
    </source>
</evidence>
<keyword evidence="6" id="KW-1185">Reference proteome</keyword>
<dbReference type="EC" id="1.5.1.-" evidence="5"/>
<evidence type="ECO:0000313" key="6">
    <source>
        <dbReference type="Proteomes" id="UP000195787"/>
    </source>
</evidence>
<dbReference type="GeneID" id="303171976"/>
<reference evidence="5 6" key="1">
    <citation type="submission" date="2017-02" db="EMBL/GenBank/DDBJ databases">
        <authorList>
            <person name="Peterson S.W."/>
        </authorList>
    </citation>
    <scope>NUCLEOTIDE SEQUENCE [LARGE SCALE GENOMIC DNA]</scope>
    <source>
        <strain evidence="5 6">LMG 22410</strain>
    </source>
</reference>
<accession>A0A1R4F1G1</accession>
<evidence type="ECO:0000256" key="3">
    <source>
        <dbReference type="ARBA" id="ARBA00023002"/>
    </source>
</evidence>
<dbReference type="PANTHER" id="PTHR43408">
    <property type="entry name" value="FMN REDUCTASE (NADPH)"/>
    <property type="match status" value="1"/>
</dbReference>
<protein>
    <submittedName>
        <fullName evidence="5">FMN reductase</fullName>
        <ecNumber evidence="5">1.5.1.-</ecNumber>
    </submittedName>
</protein>
<name>A0A1R4F1G1_9MICO</name>
<dbReference type="Proteomes" id="UP000195787">
    <property type="component" value="Unassembled WGS sequence"/>
</dbReference>
<keyword evidence="1" id="KW-0285">Flavoprotein</keyword>
<dbReference type="InterPro" id="IPR051814">
    <property type="entry name" value="NAD(P)H-dep_FMN_reductase"/>
</dbReference>
<dbReference type="InterPro" id="IPR005025">
    <property type="entry name" value="FMN_Rdtase-like_dom"/>
</dbReference>
<keyword evidence="2" id="KW-0288">FMN</keyword>
<dbReference type="PANTHER" id="PTHR43408:SF2">
    <property type="entry name" value="FMN REDUCTASE (NADPH)"/>
    <property type="match status" value="1"/>
</dbReference>
<dbReference type="Pfam" id="PF03358">
    <property type="entry name" value="FMN_red"/>
    <property type="match status" value="1"/>
</dbReference>
<dbReference type="Gene3D" id="3.40.50.360">
    <property type="match status" value="1"/>
</dbReference>